<dbReference type="OrthoDB" id="629492at2759"/>
<dbReference type="Gene3D" id="1.25.40.10">
    <property type="entry name" value="Tetratricopeptide repeat domain"/>
    <property type="match status" value="2"/>
</dbReference>
<dbReference type="InterPro" id="IPR013105">
    <property type="entry name" value="TPR_2"/>
</dbReference>
<comment type="caution">
    <text evidence="5">The sequence shown here is derived from an EMBL/GenBank/DDBJ whole genome shotgun (WGS) entry which is preliminary data.</text>
</comment>
<dbReference type="GO" id="GO:0005524">
    <property type="term" value="F:ATP binding"/>
    <property type="evidence" value="ECO:0007669"/>
    <property type="project" value="InterPro"/>
</dbReference>
<keyword evidence="1" id="KW-0677">Repeat</keyword>
<dbReference type="Proteomes" id="UP000266673">
    <property type="component" value="Unassembled WGS sequence"/>
</dbReference>
<dbReference type="Pfam" id="PF07714">
    <property type="entry name" value="PK_Tyr_Ser-Thr"/>
    <property type="match status" value="1"/>
</dbReference>
<keyword evidence="2 3" id="KW-0802">TPR repeat</keyword>
<dbReference type="PANTHER" id="PTHR44858:SF1">
    <property type="entry name" value="UDP-N-ACETYLGLUCOSAMINE--PEPTIDE N-ACETYLGLUCOSAMINYLTRANSFERASE SPINDLY-RELATED"/>
    <property type="match status" value="1"/>
</dbReference>
<evidence type="ECO:0000259" key="4">
    <source>
        <dbReference type="PROSITE" id="PS50011"/>
    </source>
</evidence>
<evidence type="ECO:0000313" key="5">
    <source>
        <dbReference type="EMBL" id="RIB27762.1"/>
    </source>
</evidence>
<dbReference type="SUPFAM" id="SSF48452">
    <property type="entry name" value="TPR-like"/>
    <property type="match status" value="1"/>
</dbReference>
<dbReference type="PROSITE" id="PS50011">
    <property type="entry name" value="PROTEIN_KINASE_DOM"/>
    <property type="match status" value="1"/>
</dbReference>
<feature type="domain" description="Protein kinase" evidence="4">
    <location>
        <begin position="146"/>
        <end position="311"/>
    </location>
</feature>
<evidence type="ECO:0000256" key="1">
    <source>
        <dbReference type="ARBA" id="ARBA00022737"/>
    </source>
</evidence>
<dbReference type="InterPro" id="IPR050498">
    <property type="entry name" value="Ycf3"/>
</dbReference>
<gene>
    <name evidence="5" type="ORF">C2G38_2029094</name>
</gene>
<dbReference type="STRING" id="44941.A0A397W150"/>
<reference evidence="5 6" key="1">
    <citation type="submission" date="2018-06" db="EMBL/GenBank/DDBJ databases">
        <title>Comparative genomics reveals the genomic features of Rhizophagus irregularis, R. cerebriforme, R. diaphanum and Gigaspora rosea, and their symbiotic lifestyle signature.</title>
        <authorList>
            <person name="Morin E."/>
            <person name="San Clemente H."/>
            <person name="Chen E.C.H."/>
            <person name="De La Providencia I."/>
            <person name="Hainaut M."/>
            <person name="Kuo A."/>
            <person name="Kohler A."/>
            <person name="Murat C."/>
            <person name="Tang N."/>
            <person name="Roy S."/>
            <person name="Loubradou J."/>
            <person name="Henrissat B."/>
            <person name="Grigoriev I.V."/>
            <person name="Corradi N."/>
            <person name="Roux C."/>
            <person name="Martin F.M."/>
        </authorList>
    </citation>
    <scope>NUCLEOTIDE SEQUENCE [LARGE SCALE GENOMIC DNA]</scope>
    <source>
        <strain evidence="5 6">DAOM 194757</strain>
    </source>
</reference>
<feature type="repeat" description="TPR" evidence="3">
    <location>
        <begin position="56"/>
        <end position="89"/>
    </location>
</feature>
<evidence type="ECO:0000313" key="6">
    <source>
        <dbReference type="Proteomes" id="UP000266673"/>
    </source>
</evidence>
<name>A0A397W150_9GLOM</name>
<dbReference type="InterPro" id="IPR019734">
    <property type="entry name" value="TPR_rpt"/>
</dbReference>
<accession>A0A397W150</accession>
<evidence type="ECO:0000256" key="2">
    <source>
        <dbReference type="ARBA" id="ARBA00022803"/>
    </source>
</evidence>
<dbReference type="SMART" id="SM00028">
    <property type="entry name" value="TPR"/>
    <property type="match status" value="3"/>
</dbReference>
<dbReference type="Gene3D" id="1.10.510.10">
    <property type="entry name" value="Transferase(Phosphotransferase) domain 1"/>
    <property type="match status" value="1"/>
</dbReference>
<feature type="repeat" description="TPR" evidence="3">
    <location>
        <begin position="22"/>
        <end position="55"/>
    </location>
</feature>
<proteinExistence type="predicted"/>
<dbReference type="EMBL" id="QKWP01000088">
    <property type="protein sequence ID" value="RIB27762.1"/>
    <property type="molecule type" value="Genomic_DNA"/>
</dbReference>
<dbReference type="PROSITE" id="PS50005">
    <property type="entry name" value="TPR"/>
    <property type="match status" value="2"/>
</dbReference>
<dbReference type="Pfam" id="PF07719">
    <property type="entry name" value="TPR_2"/>
    <property type="match status" value="1"/>
</dbReference>
<dbReference type="PANTHER" id="PTHR44858">
    <property type="entry name" value="TETRATRICOPEPTIDE REPEAT PROTEIN 6"/>
    <property type="match status" value="1"/>
</dbReference>
<sequence>MDKFEETLADLNKSLEFDPNNAKVLNNRGGTYLYIRRYEESLADLNRSLEFDPNDATILNNRSTVYQLLRRFEESLADLNKALEIDPNNKITLSNRGDLNQQMGRHKESLLDLNKSFGIKSYSTDMNYLRFGTCANCKKYNTGFFYCHSCDPKISGFGTVYTAIWIDGKRTYDIGTSNNDVLLSRVQCNVALKSLTGILNISSDFFNEFKIHYECQLNRYNVDKYGIEIYGVTYNTVNNEYLMVFEYADKGDLRQYLATNFKLLDWKQKIKILCSISDNLDYIHQNYIHGDFHSGNILMISTRDIKIILIL</sequence>
<dbReference type="InterPro" id="IPR011990">
    <property type="entry name" value="TPR-like_helical_dom_sf"/>
</dbReference>
<keyword evidence="6" id="KW-1185">Reference proteome</keyword>
<dbReference type="InterPro" id="IPR000719">
    <property type="entry name" value="Prot_kinase_dom"/>
</dbReference>
<dbReference type="AlphaFoldDB" id="A0A397W150"/>
<dbReference type="InterPro" id="IPR001245">
    <property type="entry name" value="Ser-Thr/Tyr_kinase_cat_dom"/>
</dbReference>
<dbReference type="Pfam" id="PF13181">
    <property type="entry name" value="TPR_8"/>
    <property type="match status" value="1"/>
</dbReference>
<organism evidence="5 6">
    <name type="scientific">Gigaspora rosea</name>
    <dbReference type="NCBI Taxonomy" id="44941"/>
    <lineage>
        <taxon>Eukaryota</taxon>
        <taxon>Fungi</taxon>
        <taxon>Fungi incertae sedis</taxon>
        <taxon>Mucoromycota</taxon>
        <taxon>Glomeromycotina</taxon>
        <taxon>Glomeromycetes</taxon>
        <taxon>Diversisporales</taxon>
        <taxon>Gigasporaceae</taxon>
        <taxon>Gigaspora</taxon>
    </lineage>
</organism>
<dbReference type="GO" id="GO:0004672">
    <property type="term" value="F:protein kinase activity"/>
    <property type="evidence" value="ECO:0007669"/>
    <property type="project" value="InterPro"/>
</dbReference>
<protein>
    <recommendedName>
        <fullName evidence="4">Protein kinase domain-containing protein</fullName>
    </recommendedName>
</protein>
<dbReference type="InterPro" id="IPR011009">
    <property type="entry name" value="Kinase-like_dom_sf"/>
</dbReference>
<evidence type="ECO:0000256" key="3">
    <source>
        <dbReference type="PROSITE-ProRule" id="PRU00339"/>
    </source>
</evidence>
<dbReference type="SUPFAM" id="SSF56112">
    <property type="entry name" value="Protein kinase-like (PK-like)"/>
    <property type="match status" value="1"/>
</dbReference>